<sequence>MRRTIGAALAVAILAVPAAAAPRPPLPANHDLWLKVGRCEQPGKGYGGVNWTHHGPRYEGGLGFASSSFDAYKPKGYPDNAGDATWRQQMVVANRLWARAGWGWGCDKR</sequence>
<feature type="domain" description="Resuscitation-promoting factor core lysozyme-like" evidence="2">
    <location>
        <begin position="29"/>
        <end position="103"/>
    </location>
</feature>
<dbReference type="SUPFAM" id="SSF53955">
    <property type="entry name" value="Lysozyme-like"/>
    <property type="match status" value="1"/>
</dbReference>
<proteinExistence type="predicted"/>
<protein>
    <submittedName>
        <fullName evidence="6">Transglycosylase-like</fullName>
    </submittedName>
</protein>
<gene>
    <name evidence="3" type="ORF">UFOVP1057_13</name>
    <name evidence="4" type="ORF">UFOVP1273_13</name>
    <name evidence="5" type="ORF">UFOVP1398_6</name>
    <name evidence="6" type="ORF">UFOVP1508_13</name>
</gene>
<dbReference type="GO" id="GO:0016787">
    <property type="term" value="F:hydrolase activity"/>
    <property type="evidence" value="ECO:0007669"/>
    <property type="project" value="UniProtKB-KW"/>
</dbReference>
<evidence type="ECO:0000313" key="6">
    <source>
        <dbReference type="EMBL" id="CAB5225840.1"/>
    </source>
</evidence>
<dbReference type="Pfam" id="PF06737">
    <property type="entry name" value="Transglycosylas"/>
    <property type="match status" value="1"/>
</dbReference>
<dbReference type="EMBL" id="LR797229">
    <property type="protein sequence ID" value="CAB4194851.1"/>
    <property type="molecule type" value="Genomic_DNA"/>
</dbReference>
<dbReference type="InterPro" id="IPR010618">
    <property type="entry name" value="RPF"/>
</dbReference>
<dbReference type="EMBL" id="LR797348">
    <property type="protein sequence ID" value="CAB4204583.1"/>
    <property type="molecule type" value="Genomic_DNA"/>
</dbReference>
<evidence type="ECO:0000313" key="4">
    <source>
        <dbReference type="EMBL" id="CAB4194851.1"/>
    </source>
</evidence>
<evidence type="ECO:0000259" key="2">
    <source>
        <dbReference type="Pfam" id="PF06737"/>
    </source>
</evidence>
<reference evidence="6" key="1">
    <citation type="submission" date="2020-05" db="EMBL/GenBank/DDBJ databases">
        <authorList>
            <person name="Chiriac C."/>
            <person name="Salcher M."/>
            <person name="Ghai R."/>
            <person name="Kavagutti S V."/>
        </authorList>
    </citation>
    <scope>NUCLEOTIDE SEQUENCE</scope>
</reference>
<dbReference type="InterPro" id="IPR023346">
    <property type="entry name" value="Lysozyme-like_dom_sf"/>
</dbReference>
<accession>A0A6J7X893</accession>
<evidence type="ECO:0000313" key="3">
    <source>
        <dbReference type="EMBL" id="CAB4180925.1"/>
    </source>
</evidence>
<evidence type="ECO:0000256" key="1">
    <source>
        <dbReference type="ARBA" id="ARBA00022801"/>
    </source>
</evidence>
<keyword evidence="1" id="KW-0378">Hydrolase</keyword>
<dbReference type="EMBL" id="LR798357">
    <property type="protein sequence ID" value="CAB5225840.1"/>
    <property type="molecule type" value="Genomic_DNA"/>
</dbReference>
<name>A0A6J7X893_9CAUD</name>
<organism evidence="6">
    <name type="scientific">uncultured Caudovirales phage</name>
    <dbReference type="NCBI Taxonomy" id="2100421"/>
    <lineage>
        <taxon>Viruses</taxon>
        <taxon>Duplodnaviria</taxon>
        <taxon>Heunggongvirae</taxon>
        <taxon>Uroviricota</taxon>
        <taxon>Caudoviricetes</taxon>
        <taxon>Peduoviridae</taxon>
        <taxon>Maltschvirus</taxon>
        <taxon>Maltschvirus maltsch</taxon>
    </lineage>
</organism>
<evidence type="ECO:0000313" key="5">
    <source>
        <dbReference type="EMBL" id="CAB4204583.1"/>
    </source>
</evidence>
<dbReference type="Gene3D" id="1.10.530.10">
    <property type="match status" value="1"/>
</dbReference>
<dbReference type="EMBL" id="LR797020">
    <property type="protein sequence ID" value="CAB4180925.1"/>
    <property type="molecule type" value="Genomic_DNA"/>
</dbReference>